<sequence>MNKFYVHMGEAAGGKLVGCVYNLAQATRAGCTSLNLKEKPIGRMGLSIRRFTDDFKTGEASTEPRVNYVYFEKKHNLDQVQNQDEKLRQG</sequence>
<evidence type="ECO:0000313" key="1">
    <source>
        <dbReference type="EMBL" id="GBP67432.1"/>
    </source>
</evidence>
<proteinExistence type="predicted"/>
<dbReference type="Proteomes" id="UP000299102">
    <property type="component" value="Unassembled WGS sequence"/>
</dbReference>
<name>A0A4C1XWI7_EUMVA</name>
<evidence type="ECO:0000313" key="2">
    <source>
        <dbReference type="Proteomes" id="UP000299102"/>
    </source>
</evidence>
<dbReference type="EMBL" id="BGZK01000983">
    <property type="protein sequence ID" value="GBP67432.1"/>
    <property type="molecule type" value="Genomic_DNA"/>
</dbReference>
<keyword evidence="2" id="KW-1185">Reference proteome</keyword>
<organism evidence="1 2">
    <name type="scientific">Eumeta variegata</name>
    <name type="common">Bagworm moth</name>
    <name type="synonym">Eumeta japonica</name>
    <dbReference type="NCBI Taxonomy" id="151549"/>
    <lineage>
        <taxon>Eukaryota</taxon>
        <taxon>Metazoa</taxon>
        <taxon>Ecdysozoa</taxon>
        <taxon>Arthropoda</taxon>
        <taxon>Hexapoda</taxon>
        <taxon>Insecta</taxon>
        <taxon>Pterygota</taxon>
        <taxon>Neoptera</taxon>
        <taxon>Endopterygota</taxon>
        <taxon>Lepidoptera</taxon>
        <taxon>Glossata</taxon>
        <taxon>Ditrysia</taxon>
        <taxon>Tineoidea</taxon>
        <taxon>Psychidae</taxon>
        <taxon>Oiketicinae</taxon>
        <taxon>Eumeta</taxon>
    </lineage>
</organism>
<reference evidence="1 2" key="1">
    <citation type="journal article" date="2019" name="Commun. Biol.">
        <title>The bagworm genome reveals a unique fibroin gene that provides high tensile strength.</title>
        <authorList>
            <person name="Kono N."/>
            <person name="Nakamura H."/>
            <person name="Ohtoshi R."/>
            <person name="Tomita M."/>
            <person name="Numata K."/>
            <person name="Arakawa K."/>
        </authorList>
    </citation>
    <scope>NUCLEOTIDE SEQUENCE [LARGE SCALE GENOMIC DNA]</scope>
</reference>
<gene>
    <name evidence="1" type="ORF">EVAR_47151_1</name>
</gene>
<accession>A0A4C1XWI7</accession>
<dbReference type="AlphaFoldDB" id="A0A4C1XWI7"/>
<comment type="caution">
    <text evidence="1">The sequence shown here is derived from an EMBL/GenBank/DDBJ whole genome shotgun (WGS) entry which is preliminary data.</text>
</comment>
<protein>
    <submittedName>
        <fullName evidence="1">Uncharacterized protein</fullName>
    </submittedName>
</protein>